<dbReference type="Pfam" id="PF13847">
    <property type="entry name" value="Methyltransf_31"/>
    <property type="match status" value="1"/>
</dbReference>
<dbReference type="InterPro" id="IPR053173">
    <property type="entry name" value="SAM-binding_MTase"/>
</dbReference>
<gene>
    <name evidence="2" type="ORF">PCS_01994</name>
</gene>
<evidence type="ECO:0000313" key="2">
    <source>
        <dbReference type="EMBL" id="EMG37158.1"/>
    </source>
</evidence>
<reference evidence="2 3" key="1">
    <citation type="journal article" date="2013" name="Genome Announc.">
        <title>Draft Genome Sequence for Desulfovibrio africanus Strain PCS.</title>
        <authorList>
            <person name="Brown S.D."/>
            <person name="Utturkar S.M."/>
            <person name="Arkin A.P."/>
            <person name="Deutschbauer A.M."/>
            <person name="Elias D.A."/>
            <person name="Hazen T.C."/>
            <person name="Chakraborty R."/>
        </authorList>
    </citation>
    <scope>NUCLEOTIDE SEQUENCE [LARGE SCALE GENOMIC DNA]</scope>
    <source>
        <strain evidence="2 3">PCS</strain>
    </source>
</reference>
<accession>M5Q265</accession>
<dbReference type="InterPro" id="IPR029063">
    <property type="entry name" value="SAM-dependent_MTases_sf"/>
</dbReference>
<dbReference type="GO" id="GO:0032259">
    <property type="term" value="P:methylation"/>
    <property type="evidence" value="ECO:0007669"/>
    <property type="project" value="UniProtKB-KW"/>
</dbReference>
<proteinExistence type="predicted"/>
<evidence type="ECO:0000259" key="1">
    <source>
        <dbReference type="Pfam" id="PF13847"/>
    </source>
</evidence>
<dbReference type="Proteomes" id="UP000011922">
    <property type="component" value="Unassembled WGS sequence"/>
</dbReference>
<dbReference type="OrthoDB" id="5501693at2"/>
<feature type="domain" description="Methyltransferase" evidence="1">
    <location>
        <begin position="137"/>
        <end position="240"/>
    </location>
</feature>
<organism evidence="2 3">
    <name type="scientific">Desulfocurvibacter africanus PCS</name>
    <dbReference type="NCBI Taxonomy" id="1262666"/>
    <lineage>
        <taxon>Bacteria</taxon>
        <taxon>Pseudomonadati</taxon>
        <taxon>Thermodesulfobacteriota</taxon>
        <taxon>Desulfovibrionia</taxon>
        <taxon>Desulfovibrionales</taxon>
        <taxon>Desulfovibrionaceae</taxon>
        <taxon>Desulfocurvibacter</taxon>
    </lineage>
</organism>
<dbReference type="CDD" id="cd02440">
    <property type="entry name" value="AdoMet_MTases"/>
    <property type="match status" value="1"/>
</dbReference>
<dbReference type="EMBL" id="AOSV01000020">
    <property type="protein sequence ID" value="EMG37158.1"/>
    <property type="molecule type" value="Genomic_DNA"/>
</dbReference>
<comment type="caution">
    <text evidence="2">The sequence shown here is derived from an EMBL/GenBank/DDBJ whole genome shotgun (WGS) entry which is preliminary data.</text>
</comment>
<dbReference type="Gene3D" id="3.40.50.150">
    <property type="entry name" value="Vaccinia Virus protein VP39"/>
    <property type="match status" value="1"/>
</dbReference>
<dbReference type="PANTHER" id="PTHR45128">
    <property type="entry name" value="METHYLTRANSFERASE TYPE 11"/>
    <property type="match status" value="1"/>
</dbReference>
<protein>
    <submittedName>
        <fullName evidence="2">SAM-dependent methyltransferase, tRNA(Uracil-5)-methyltransferase</fullName>
    </submittedName>
</protein>
<dbReference type="SUPFAM" id="SSF53335">
    <property type="entry name" value="S-adenosyl-L-methionine-dependent methyltransferases"/>
    <property type="match status" value="1"/>
</dbReference>
<keyword evidence="2" id="KW-0489">Methyltransferase</keyword>
<name>M5Q265_DESAF</name>
<evidence type="ECO:0000313" key="3">
    <source>
        <dbReference type="Proteomes" id="UP000011922"/>
    </source>
</evidence>
<dbReference type="AlphaFoldDB" id="M5Q265"/>
<dbReference type="InterPro" id="IPR025714">
    <property type="entry name" value="Methyltranfer_dom"/>
</dbReference>
<sequence length="333" mass="37928">MVCFRPMCSRYLVSAANLAKQSGSHLILGGYSRKHVYEIAKDSPVNKPSCIDFFNKIGIRKPRFTRSEYVEHQQRFGSDWMTKIDLAGEGLSGKNMEEFYKVKNSSLDYAIAINSLYYYDFYRQFLEICERRKQLFGDRILDLGCDIGITTCFYAWMNPESQVFGIDIIKESTLRAQELANRLSLKNVKFECASLDEFEGTGFDTVVSTAFVHEAIGVKSIASEVDLYKSLTKLAQHTWRYMSDSGVYISCERLVDDMTVFTWIDTLRSVGFGIDSSHCGVIKWKEMNEQSEFRLVLAKNDLAFGNADIDILCKALRIKRPDKHGIGLLLAGQ</sequence>
<dbReference type="PATRIC" id="fig|1262666.3.peg.2017"/>
<dbReference type="GO" id="GO:0008168">
    <property type="term" value="F:methyltransferase activity"/>
    <property type="evidence" value="ECO:0007669"/>
    <property type="project" value="UniProtKB-KW"/>
</dbReference>
<keyword evidence="2" id="KW-0808">Transferase</keyword>